<reference evidence="6 7" key="1">
    <citation type="submission" date="2017-07" db="EMBL/GenBank/DDBJ databases">
        <title>Phylogenetic study on the rhizospheric bacterium Ochrobactrum sp. A44.</title>
        <authorList>
            <person name="Krzyzanowska D.M."/>
            <person name="Ossowicki A."/>
            <person name="Rajewska M."/>
            <person name="Maciag T."/>
            <person name="Kaczynski Z."/>
            <person name="Czerwicka M."/>
            <person name="Jafra S."/>
        </authorList>
    </citation>
    <scope>NUCLEOTIDE SEQUENCE [LARGE SCALE GENOMIC DNA]</scope>
    <source>
        <strain evidence="6 7">A44</strain>
    </source>
</reference>
<dbReference type="KEGG" id="och:CES85_2264"/>
<evidence type="ECO:0000259" key="4">
    <source>
        <dbReference type="Pfam" id="PF13007"/>
    </source>
</evidence>
<feature type="domain" description="Transposase IS66 C-terminal" evidence="5">
    <location>
        <begin position="502"/>
        <end position="539"/>
    </location>
</feature>
<feature type="domain" description="Transposase TnpC homeodomain" evidence="4">
    <location>
        <begin position="56"/>
        <end position="132"/>
    </location>
</feature>
<feature type="domain" description="Transposase IS66 central" evidence="2">
    <location>
        <begin position="197"/>
        <end position="495"/>
    </location>
</feature>
<organism evidence="6 7">
    <name type="scientific">Ochrobactrum quorumnocens</name>
    <dbReference type="NCBI Taxonomy" id="271865"/>
    <lineage>
        <taxon>Bacteria</taxon>
        <taxon>Pseudomonadati</taxon>
        <taxon>Pseudomonadota</taxon>
        <taxon>Alphaproteobacteria</taxon>
        <taxon>Hyphomicrobiales</taxon>
        <taxon>Brucellaceae</taxon>
        <taxon>Brucella/Ochrobactrum group</taxon>
        <taxon>Ochrobactrum</taxon>
    </lineage>
</organism>
<dbReference type="AlphaFoldDB" id="A0A248UJI8"/>
<dbReference type="NCBIfam" id="NF033517">
    <property type="entry name" value="transpos_IS66"/>
    <property type="match status" value="1"/>
</dbReference>
<keyword evidence="1" id="KW-0175">Coiled coil</keyword>
<dbReference type="InterPro" id="IPR024474">
    <property type="entry name" value="Znf_dom_IS66"/>
</dbReference>
<dbReference type="OrthoDB" id="9800877at2"/>
<dbReference type="InterPro" id="IPR039552">
    <property type="entry name" value="IS66_C"/>
</dbReference>
<protein>
    <submittedName>
        <fullName evidence="6">Helix-turn-helix domain of transposase IS66 family protein</fullName>
    </submittedName>
</protein>
<dbReference type="InterPro" id="IPR004291">
    <property type="entry name" value="Transposase_IS66_central"/>
</dbReference>
<dbReference type="Proteomes" id="UP000215256">
    <property type="component" value="Chromosome 1"/>
</dbReference>
<proteinExistence type="predicted"/>
<dbReference type="PANTHER" id="PTHR33678:SF1">
    <property type="entry name" value="BLL1576 PROTEIN"/>
    <property type="match status" value="1"/>
</dbReference>
<dbReference type="EMBL" id="CP022604">
    <property type="protein sequence ID" value="ASV86782.1"/>
    <property type="molecule type" value="Genomic_DNA"/>
</dbReference>
<dbReference type="Pfam" id="PF03050">
    <property type="entry name" value="DDE_Tnp_IS66"/>
    <property type="match status" value="1"/>
</dbReference>
<evidence type="ECO:0000259" key="5">
    <source>
        <dbReference type="Pfam" id="PF13817"/>
    </source>
</evidence>
<sequence length="552" mass="61380">MNNAAEQLPDDLASALAALAKERARRITAEADAATAKAEAASAKALVSHSEALIARLKLEIEKVRRELYGSRSERKARLLEQMELQLEELEADAGEDELAAEIAANASTVRAFERRRPSRKPFPEHLPRERVVIAAPTTCLCCGSAKLSKLGEDITETLEVIPRQWKVIQTVREKFSCRECEKITQPPAPFHVTPRGFAGPNLLAMILFEKFAQHQPLNRQSERYAREGIVLSLSTLADQVGACAAALKPIHSLIEAHVMAAERLHGDDTTVPILAKGKTDTGRIWTYVRDDRPFGGQSPPAALYYASRDRRQEHPERHLKTFTGILQADAYGGYNPLFKIDRDPAPLTQALCWAHARRKFFVLADIATNAKRGSKAAPISPMALEVVKRIDALFDIERDTNGLAAQQRLEHRRKDSQPLVEELHDWLLTERAKLSRSSPVAEAIDYMLKRWNGFTSFLDDGRICLTNNAAERALRGFALGRKSWLFAGSDRGADRAAFMATLIMSAKLNDIDPQAWLADVLARIADTPLSKLEQLLPWNWISARSPLALAS</sequence>
<dbReference type="Pfam" id="PF13817">
    <property type="entry name" value="DDE_Tnp_IS66_C"/>
    <property type="match status" value="1"/>
</dbReference>
<dbReference type="InterPro" id="IPR024463">
    <property type="entry name" value="Transposase_TnpC_homeodom"/>
</dbReference>
<dbReference type="Pfam" id="PF13005">
    <property type="entry name" value="zf-IS66"/>
    <property type="match status" value="1"/>
</dbReference>
<name>A0A248UJI8_9HYPH</name>
<feature type="domain" description="Transposase IS66 zinc-finger binding" evidence="3">
    <location>
        <begin position="137"/>
        <end position="182"/>
    </location>
</feature>
<gene>
    <name evidence="6" type="ORF">CES85_2264</name>
</gene>
<evidence type="ECO:0000313" key="6">
    <source>
        <dbReference type="EMBL" id="ASV86782.1"/>
    </source>
</evidence>
<evidence type="ECO:0000313" key="7">
    <source>
        <dbReference type="Proteomes" id="UP000215256"/>
    </source>
</evidence>
<evidence type="ECO:0000256" key="1">
    <source>
        <dbReference type="SAM" id="Coils"/>
    </source>
</evidence>
<dbReference type="RefSeq" id="WP_095447456.1">
    <property type="nucleotide sequence ID" value="NZ_CP022604.1"/>
</dbReference>
<accession>A0A248UJI8</accession>
<dbReference type="Pfam" id="PF13007">
    <property type="entry name" value="LZ_Tnp_IS66"/>
    <property type="match status" value="1"/>
</dbReference>
<evidence type="ECO:0000259" key="2">
    <source>
        <dbReference type="Pfam" id="PF03050"/>
    </source>
</evidence>
<feature type="coiled-coil region" evidence="1">
    <location>
        <begin position="17"/>
        <end position="100"/>
    </location>
</feature>
<dbReference type="PANTHER" id="PTHR33678">
    <property type="entry name" value="BLL1576 PROTEIN"/>
    <property type="match status" value="1"/>
</dbReference>
<dbReference type="InterPro" id="IPR052344">
    <property type="entry name" value="Transposase-related"/>
</dbReference>
<evidence type="ECO:0000259" key="3">
    <source>
        <dbReference type="Pfam" id="PF13005"/>
    </source>
</evidence>